<sequence>MPARRGRRRDRGRRRRQRGEGPGGRGRRRRARAAARRRVDRRGQSRRRSGRRLRPGGRRRVRRRREGDQLRGPHHRGRLRLGRDPAGARRPRPGQELQRPRPPLGPVPAQAARPRGRGARRADPARGRGRRTPGRRGDRALRGCVAGGPATRRRRHRREAGRGGGGVTGLAGRVAIVTGGARGIGEAYVRALHAEGAHVVVADVLAEQGKALADELNAAASGAVPPHRPGAAGGGAIGAPTGRGPAGGRARFCELDVTDEAAWDRVVAETLEAFGAVDVLVNNAGIANAAPIEHFTLAKWNAVVAVNLTGTFLGCRAVVPAMKAAGRGSIVNVSSVEGLRGSERLHGYTATKFGVRGLTKSLAVELGPDGIRVNSIHPGFIATDMTTRIDPSRLQIPLGRPGAPADLAGAVVFLAGDASAYLTGTEIVVDGGMTVGIPHS</sequence>
<name>A0A6L5GAH5_9ACTN</name>
<reference evidence="5 6" key="1">
    <citation type="submission" date="2019-10" db="EMBL/GenBank/DDBJ databases">
        <title>Glycomyces albidus sp. nov., a novel actinomycete isolated from rhizosphere soil of wheat (Triticum aestivum L.).</title>
        <authorList>
            <person name="Qian L."/>
        </authorList>
    </citation>
    <scope>NUCLEOTIDE SEQUENCE [LARGE SCALE GENOMIC DNA]</scope>
    <source>
        <strain evidence="5 6">NEAU-7082</strain>
    </source>
</reference>
<feature type="compositionally biased region" description="Basic residues" evidence="4">
    <location>
        <begin position="25"/>
        <end position="64"/>
    </location>
</feature>
<dbReference type="PANTHER" id="PTHR42760">
    <property type="entry name" value="SHORT-CHAIN DEHYDROGENASES/REDUCTASES FAMILY MEMBER"/>
    <property type="match status" value="1"/>
</dbReference>
<dbReference type="SUPFAM" id="SSF51735">
    <property type="entry name" value="NAD(P)-binding Rossmann-fold domains"/>
    <property type="match status" value="1"/>
</dbReference>
<comment type="caution">
    <text evidence="5">The sequence shown here is derived from an EMBL/GenBank/DDBJ whole genome shotgun (WGS) entry which is preliminary data.</text>
</comment>
<dbReference type="Gene3D" id="3.40.50.720">
    <property type="entry name" value="NAD(P)-binding Rossmann-like Domain"/>
    <property type="match status" value="1"/>
</dbReference>
<dbReference type="EMBL" id="WIAO01000016">
    <property type="protein sequence ID" value="MQM26687.1"/>
    <property type="molecule type" value="Genomic_DNA"/>
</dbReference>
<dbReference type="Proteomes" id="UP000477750">
    <property type="component" value="Unassembled WGS sequence"/>
</dbReference>
<dbReference type="GO" id="GO:0016616">
    <property type="term" value="F:oxidoreductase activity, acting on the CH-OH group of donors, NAD or NADP as acceptor"/>
    <property type="evidence" value="ECO:0007669"/>
    <property type="project" value="TreeGrafter"/>
</dbReference>
<evidence type="ECO:0000313" key="5">
    <source>
        <dbReference type="EMBL" id="MQM26687.1"/>
    </source>
</evidence>
<dbReference type="AlphaFoldDB" id="A0A6L5GAH5"/>
<accession>A0A6L5GAH5</accession>
<dbReference type="Pfam" id="PF00106">
    <property type="entry name" value="adh_short"/>
    <property type="match status" value="1"/>
</dbReference>
<evidence type="ECO:0000256" key="2">
    <source>
        <dbReference type="ARBA" id="ARBA00023002"/>
    </source>
</evidence>
<feature type="region of interest" description="Disordered" evidence="4">
    <location>
        <begin position="1"/>
        <end position="166"/>
    </location>
</feature>
<dbReference type="PRINTS" id="PR00080">
    <property type="entry name" value="SDRFAMILY"/>
</dbReference>
<proteinExistence type="inferred from homology"/>
<feature type="compositionally biased region" description="Basic residues" evidence="4">
    <location>
        <begin position="1"/>
        <end position="17"/>
    </location>
</feature>
<evidence type="ECO:0000256" key="4">
    <source>
        <dbReference type="SAM" id="MobiDB-lite"/>
    </source>
</evidence>
<protein>
    <submittedName>
        <fullName evidence="5">SDR family oxidoreductase</fullName>
    </submittedName>
</protein>
<dbReference type="PROSITE" id="PS00061">
    <property type="entry name" value="ADH_SHORT"/>
    <property type="match status" value="1"/>
</dbReference>
<comment type="similarity">
    <text evidence="1 3">Belongs to the short-chain dehydrogenases/reductases (SDR) family.</text>
</comment>
<keyword evidence="6" id="KW-1185">Reference proteome</keyword>
<evidence type="ECO:0000256" key="3">
    <source>
        <dbReference type="RuleBase" id="RU000363"/>
    </source>
</evidence>
<dbReference type="InterPro" id="IPR020904">
    <property type="entry name" value="Sc_DH/Rdtase_CS"/>
</dbReference>
<evidence type="ECO:0000256" key="1">
    <source>
        <dbReference type="ARBA" id="ARBA00006484"/>
    </source>
</evidence>
<dbReference type="InterPro" id="IPR036291">
    <property type="entry name" value="NAD(P)-bd_dom_sf"/>
</dbReference>
<dbReference type="PANTHER" id="PTHR42760:SF133">
    <property type="entry name" value="3-OXOACYL-[ACYL-CARRIER-PROTEIN] REDUCTASE"/>
    <property type="match status" value="1"/>
</dbReference>
<organism evidence="5 6">
    <name type="scientific">Glycomyces albidus</name>
    <dbReference type="NCBI Taxonomy" id="2656774"/>
    <lineage>
        <taxon>Bacteria</taxon>
        <taxon>Bacillati</taxon>
        <taxon>Actinomycetota</taxon>
        <taxon>Actinomycetes</taxon>
        <taxon>Glycomycetales</taxon>
        <taxon>Glycomycetaceae</taxon>
        <taxon>Glycomyces</taxon>
    </lineage>
</organism>
<gene>
    <name evidence="5" type="ORF">GFD30_14075</name>
</gene>
<dbReference type="FunFam" id="3.40.50.720:FF:000084">
    <property type="entry name" value="Short-chain dehydrogenase reductase"/>
    <property type="match status" value="1"/>
</dbReference>
<dbReference type="InterPro" id="IPR002347">
    <property type="entry name" value="SDR_fam"/>
</dbReference>
<keyword evidence="2" id="KW-0560">Oxidoreductase</keyword>
<dbReference type="Pfam" id="PF13561">
    <property type="entry name" value="adh_short_C2"/>
    <property type="match status" value="1"/>
</dbReference>
<evidence type="ECO:0000313" key="6">
    <source>
        <dbReference type="Proteomes" id="UP000477750"/>
    </source>
</evidence>
<dbReference type="PRINTS" id="PR00081">
    <property type="entry name" value="GDHRDH"/>
</dbReference>